<dbReference type="Gene3D" id="3.40.50.2000">
    <property type="entry name" value="Glycogen Phosphorylase B"/>
    <property type="match status" value="2"/>
</dbReference>
<gene>
    <name evidence="4" type="ORF">PPSIR1_05453</name>
</gene>
<dbReference type="Proteomes" id="UP000005801">
    <property type="component" value="Unassembled WGS sequence"/>
</dbReference>
<comment type="caution">
    <text evidence="4">The sequence shown here is derived from an EMBL/GenBank/DDBJ whole genome shotgun (WGS) entry which is preliminary data.</text>
</comment>
<dbReference type="SUPFAM" id="SSF53756">
    <property type="entry name" value="UDP-Glycosyltransferase/glycogen phosphorylase"/>
    <property type="match status" value="1"/>
</dbReference>
<keyword evidence="5" id="KW-1185">Reference proteome</keyword>
<keyword evidence="2 4" id="KW-0808">Transferase</keyword>
<feature type="region of interest" description="Disordered" evidence="3">
    <location>
        <begin position="354"/>
        <end position="383"/>
    </location>
</feature>
<accession>A6FX63</accession>
<dbReference type="RefSeq" id="WP_006969062.1">
    <property type="nucleotide sequence ID" value="NZ_ABCS01000001.1"/>
</dbReference>
<dbReference type="eggNOG" id="COG0438">
    <property type="taxonomic scope" value="Bacteria"/>
</dbReference>
<dbReference type="PANTHER" id="PTHR12526:SF510">
    <property type="entry name" value="D-INOSITOL 3-PHOSPHATE GLYCOSYLTRANSFERASE"/>
    <property type="match status" value="1"/>
</dbReference>
<proteinExistence type="predicted"/>
<keyword evidence="1" id="KW-0328">Glycosyltransferase</keyword>
<evidence type="ECO:0000256" key="2">
    <source>
        <dbReference type="ARBA" id="ARBA00022679"/>
    </source>
</evidence>
<dbReference type="PANTHER" id="PTHR12526">
    <property type="entry name" value="GLYCOSYLTRANSFERASE"/>
    <property type="match status" value="1"/>
</dbReference>
<dbReference type="GO" id="GO:0016757">
    <property type="term" value="F:glycosyltransferase activity"/>
    <property type="evidence" value="ECO:0007669"/>
    <property type="project" value="UniProtKB-KW"/>
</dbReference>
<dbReference type="AlphaFoldDB" id="A6FX63"/>
<evidence type="ECO:0000313" key="5">
    <source>
        <dbReference type="Proteomes" id="UP000005801"/>
    </source>
</evidence>
<sequence length="383" mass="40819">MGRTLVLTSTYPQWEADPRGAFIRRHWEAEARAGEHVEVLAPRTRWCRGTLGGPLLTHRFAYAPRAWSSLSGQFGILENLREAPRRGLLVPPFLGAMVAALRRQLDRADEPFDRVVAHMVLPCGVAASLAAGLTAPEVRLEVYGHGTDVDLLLGAPRALDAAVRSLLAPAQTLHLPSLDKARRLRDRFPELGPKLSVQTMAQTVEAPADLVRRPIPGRVLYLGRLIAQKGVDRLIRAVTELARQSPQRGVHLQIAGDGPERGRLVALARRTGAPVTFLGFVEGAAKAEALATAACLCVPSRDLGLLSEGAPLVIREASVLGLPVVATAVGGIPELASSCPGPVRLVPPNDAPGLVEALRASTDPLSPISQPRGPSAPKSRRSA</sequence>
<reference evidence="4 5" key="1">
    <citation type="submission" date="2007-06" db="EMBL/GenBank/DDBJ databases">
        <authorList>
            <person name="Shimkets L."/>
            <person name="Ferriera S."/>
            <person name="Johnson J."/>
            <person name="Kravitz S."/>
            <person name="Beeson K."/>
            <person name="Sutton G."/>
            <person name="Rogers Y.-H."/>
            <person name="Friedman R."/>
            <person name="Frazier M."/>
            <person name="Venter J.C."/>
        </authorList>
    </citation>
    <scope>NUCLEOTIDE SEQUENCE [LARGE SCALE GENOMIC DNA]</scope>
    <source>
        <strain evidence="4 5">SIR-1</strain>
    </source>
</reference>
<dbReference type="STRING" id="391625.PPSIR1_05453"/>
<evidence type="ECO:0000256" key="3">
    <source>
        <dbReference type="SAM" id="MobiDB-lite"/>
    </source>
</evidence>
<dbReference type="CDD" id="cd03801">
    <property type="entry name" value="GT4_PimA-like"/>
    <property type="match status" value="1"/>
</dbReference>
<dbReference type="OrthoDB" id="433681at2"/>
<dbReference type="Pfam" id="PF13692">
    <property type="entry name" value="Glyco_trans_1_4"/>
    <property type="match status" value="1"/>
</dbReference>
<organism evidence="4 5">
    <name type="scientific">Plesiocystis pacifica SIR-1</name>
    <dbReference type="NCBI Taxonomy" id="391625"/>
    <lineage>
        <taxon>Bacteria</taxon>
        <taxon>Pseudomonadati</taxon>
        <taxon>Myxococcota</taxon>
        <taxon>Polyangia</taxon>
        <taxon>Nannocystales</taxon>
        <taxon>Nannocystaceae</taxon>
        <taxon>Plesiocystis</taxon>
    </lineage>
</organism>
<evidence type="ECO:0000256" key="1">
    <source>
        <dbReference type="ARBA" id="ARBA00022676"/>
    </source>
</evidence>
<name>A6FX63_9BACT</name>
<dbReference type="EMBL" id="ABCS01000001">
    <property type="protein sequence ID" value="EDM81887.1"/>
    <property type="molecule type" value="Genomic_DNA"/>
</dbReference>
<protein>
    <submittedName>
        <fullName evidence="4">Glycosyltransferase</fullName>
    </submittedName>
</protein>
<evidence type="ECO:0000313" key="4">
    <source>
        <dbReference type="EMBL" id="EDM81887.1"/>
    </source>
</evidence>